<dbReference type="RefSeq" id="WP_107638954.1">
    <property type="nucleotide sequence ID" value="NZ_PZHX01000010.1"/>
</dbReference>
<accession>A0A974QNJ0</accession>
<evidence type="ECO:0000313" key="2">
    <source>
        <dbReference type="Proteomes" id="UP000241540"/>
    </source>
</evidence>
<dbReference type="InterPro" id="IPR009494">
    <property type="entry name" value="DUF1108"/>
</dbReference>
<comment type="caution">
    <text evidence="1">The sequence shown here is derived from an EMBL/GenBank/DDBJ whole genome shotgun (WGS) entry which is preliminary data.</text>
</comment>
<organism evidence="1 2">
    <name type="scientific">Staphylococcus hominis</name>
    <dbReference type="NCBI Taxonomy" id="1290"/>
    <lineage>
        <taxon>Bacteria</taxon>
        <taxon>Bacillati</taxon>
        <taxon>Bacillota</taxon>
        <taxon>Bacilli</taxon>
        <taxon>Bacillales</taxon>
        <taxon>Staphylococcaceae</taxon>
        <taxon>Staphylococcus</taxon>
    </lineage>
</organism>
<gene>
    <name evidence="1" type="ORF">BUZ51_06115</name>
</gene>
<name>A0A974QNJ0_STAHO</name>
<proteinExistence type="predicted"/>
<evidence type="ECO:0000313" key="1">
    <source>
        <dbReference type="EMBL" id="PTK30789.1"/>
    </source>
</evidence>
<dbReference type="EMBL" id="PZHX01000010">
    <property type="protein sequence ID" value="PTK30789.1"/>
    <property type="molecule type" value="Genomic_DNA"/>
</dbReference>
<protein>
    <recommendedName>
        <fullName evidence="3">DUF1108 family protein</fullName>
    </recommendedName>
</protein>
<evidence type="ECO:0008006" key="3">
    <source>
        <dbReference type="Google" id="ProtNLM"/>
    </source>
</evidence>
<dbReference type="Proteomes" id="UP000241540">
    <property type="component" value="Unassembled WGS sequence"/>
</dbReference>
<reference evidence="1 2" key="1">
    <citation type="journal article" date="2016" name="Front. Microbiol.">
        <title>Comprehensive Phylogenetic Analysis of Bovine Non-aureus Staphylococci Species Based on Whole-Genome Sequencing.</title>
        <authorList>
            <person name="Naushad S."/>
            <person name="Barkema H.W."/>
            <person name="Luby C."/>
            <person name="Condas L.A."/>
            <person name="Nobrega D.B."/>
            <person name="Carson D.A."/>
            <person name="De Buck J."/>
        </authorList>
    </citation>
    <scope>NUCLEOTIDE SEQUENCE [LARGE SCALE GENOMIC DNA]</scope>
    <source>
        <strain evidence="1 2">SNUC 5336</strain>
    </source>
</reference>
<sequence>MAIYNTGDNEVMKFEYHGFKFEKIIEMEELGVRFTVRPYLKNYAATKPLFSVLIVDESYLYDNVINDMTHAINEWIENETSELDKVFAYLKEI</sequence>
<dbReference type="AlphaFoldDB" id="A0A974QNJ0"/>
<dbReference type="Pfam" id="PF06531">
    <property type="entry name" value="DUF1108"/>
    <property type="match status" value="1"/>
</dbReference>